<accession>A0A975BVY4</accession>
<dbReference type="InterPro" id="IPR025110">
    <property type="entry name" value="AMP-bd_C"/>
</dbReference>
<dbReference type="Gene3D" id="3.30.300.30">
    <property type="match status" value="1"/>
</dbReference>
<dbReference type="InterPro" id="IPR045851">
    <property type="entry name" value="AMP-bd_C_sf"/>
</dbReference>
<evidence type="ECO:0000256" key="2">
    <source>
        <dbReference type="ARBA" id="ARBA00022598"/>
    </source>
</evidence>
<evidence type="ECO:0000313" key="10">
    <source>
        <dbReference type="EMBL" id="QTA92492.1"/>
    </source>
</evidence>
<dbReference type="NCBIfam" id="TIGR02188">
    <property type="entry name" value="Ac_CoA_lig_AcsA"/>
    <property type="match status" value="1"/>
</dbReference>
<dbReference type="Gene3D" id="3.40.50.12780">
    <property type="entry name" value="N-terminal domain of ligase-like"/>
    <property type="match status" value="1"/>
</dbReference>
<evidence type="ECO:0000259" key="7">
    <source>
        <dbReference type="Pfam" id="PF00501"/>
    </source>
</evidence>
<dbReference type="InterPro" id="IPR000873">
    <property type="entry name" value="AMP-dep_synth/lig_dom"/>
</dbReference>
<dbReference type="EC" id="6.2.1.1" evidence="6"/>
<dbReference type="InterPro" id="IPR042099">
    <property type="entry name" value="ANL_N_sf"/>
</dbReference>
<evidence type="ECO:0000313" key="11">
    <source>
        <dbReference type="Proteomes" id="UP000663722"/>
    </source>
</evidence>
<dbReference type="PANTHER" id="PTHR24095:SF14">
    <property type="entry name" value="ACETYL-COENZYME A SYNTHETASE 1"/>
    <property type="match status" value="1"/>
</dbReference>
<dbReference type="GO" id="GO:0003987">
    <property type="term" value="F:acetate-CoA ligase activity"/>
    <property type="evidence" value="ECO:0007669"/>
    <property type="project" value="UniProtKB-UniRule"/>
</dbReference>
<dbReference type="FunFam" id="3.40.50.12780:FF:000001">
    <property type="entry name" value="Acetyl-coenzyme A synthetase"/>
    <property type="match status" value="1"/>
</dbReference>
<dbReference type="GO" id="GO:0005524">
    <property type="term" value="F:ATP binding"/>
    <property type="evidence" value="ECO:0007669"/>
    <property type="project" value="UniProtKB-KW"/>
</dbReference>
<keyword evidence="4" id="KW-0067">ATP-binding</keyword>
<keyword evidence="3" id="KW-0547">Nucleotide-binding</keyword>
<evidence type="ECO:0000256" key="3">
    <source>
        <dbReference type="ARBA" id="ARBA00022741"/>
    </source>
</evidence>
<keyword evidence="2" id="KW-0436">Ligase</keyword>
<dbReference type="KEGG" id="dmm:dnm_085720"/>
<proteinExistence type="inferred from homology"/>
<dbReference type="GO" id="GO:0019427">
    <property type="term" value="P:acetyl-CoA biosynthetic process from acetate"/>
    <property type="evidence" value="ECO:0007669"/>
    <property type="project" value="UniProtKB-UniRule"/>
</dbReference>
<gene>
    <name evidence="10" type="primary">acsA3</name>
    <name evidence="10" type="ORF">dnm_085720</name>
</gene>
<dbReference type="CDD" id="cd05966">
    <property type="entry name" value="ACS"/>
    <property type="match status" value="1"/>
</dbReference>
<feature type="domain" description="AMP-dependent synthetase/ligase" evidence="7">
    <location>
        <begin position="68"/>
        <end position="461"/>
    </location>
</feature>
<evidence type="ECO:0000256" key="4">
    <source>
        <dbReference type="ARBA" id="ARBA00022840"/>
    </source>
</evidence>
<dbReference type="InterPro" id="IPR032387">
    <property type="entry name" value="ACAS_N"/>
</dbReference>
<dbReference type="RefSeq" id="WP_246556094.1">
    <property type="nucleotide sequence ID" value="NZ_CP061800.1"/>
</dbReference>
<dbReference type="InterPro" id="IPR011904">
    <property type="entry name" value="Ac_CoA_lig"/>
</dbReference>
<evidence type="ECO:0000256" key="5">
    <source>
        <dbReference type="ARBA" id="ARBA00022990"/>
    </source>
</evidence>
<dbReference type="NCBIfam" id="NF001208">
    <property type="entry name" value="PRK00174.1"/>
    <property type="match status" value="1"/>
</dbReference>
<dbReference type="EMBL" id="CP061800">
    <property type="protein sequence ID" value="QTA92492.1"/>
    <property type="molecule type" value="Genomic_DNA"/>
</dbReference>
<dbReference type="PANTHER" id="PTHR24095">
    <property type="entry name" value="ACETYL-COENZYME A SYNTHETASE"/>
    <property type="match status" value="1"/>
</dbReference>
<dbReference type="Pfam" id="PF16177">
    <property type="entry name" value="ACAS_N"/>
    <property type="match status" value="1"/>
</dbReference>
<reference evidence="10" key="1">
    <citation type="journal article" date="2021" name="Microb. Physiol.">
        <title>Proteogenomic Insights into the Physiology of Marine, Sulfate-Reducing, Filamentous Desulfonema limicola and Desulfonema magnum.</title>
        <authorList>
            <person name="Schnaars V."/>
            <person name="Wohlbrand L."/>
            <person name="Scheve S."/>
            <person name="Hinrichs C."/>
            <person name="Reinhardt R."/>
            <person name="Rabus R."/>
        </authorList>
    </citation>
    <scope>NUCLEOTIDE SEQUENCE</scope>
    <source>
        <strain evidence="10">4be13</strain>
    </source>
</reference>
<dbReference type="Pfam" id="PF13193">
    <property type="entry name" value="AMP-binding_C"/>
    <property type="match status" value="1"/>
</dbReference>
<evidence type="ECO:0000259" key="8">
    <source>
        <dbReference type="Pfam" id="PF13193"/>
    </source>
</evidence>
<evidence type="ECO:0000256" key="1">
    <source>
        <dbReference type="ARBA" id="ARBA00006432"/>
    </source>
</evidence>
<keyword evidence="5" id="KW-0007">Acetylation</keyword>
<organism evidence="10 11">
    <name type="scientific">Desulfonema magnum</name>
    <dbReference type="NCBI Taxonomy" id="45655"/>
    <lineage>
        <taxon>Bacteria</taxon>
        <taxon>Pseudomonadati</taxon>
        <taxon>Thermodesulfobacteriota</taxon>
        <taxon>Desulfobacteria</taxon>
        <taxon>Desulfobacterales</taxon>
        <taxon>Desulfococcaceae</taxon>
        <taxon>Desulfonema</taxon>
    </lineage>
</organism>
<protein>
    <recommendedName>
        <fullName evidence="6">Acetate--CoA ligase</fullName>
        <ecNumber evidence="6">6.2.1.1</ecNumber>
    </recommendedName>
</protein>
<comment type="similarity">
    <text evidence="1">Belongs to the ATP-dependent AMP-binding enzyme family.</text>
</comment>
<dbReference type="Proteomes" id="UP000663722">
    <property type="component" value="Chromosome"/>
</dbReference>
<dbReference type="Pfam" id="PF00501">
    <property type="entry name" value="AMP-binding"/>
    <property type="match status" value="1"/>
</dbReference>
<feature type="domain" description="Acetyl-coenzyme A synthetase N-terminal" evidence="9">
    <location>
        <begin position="10"/>
        <end position="66"/>
    </location>
</feature>
<feature type="domain" description="AMP-binding enzyme C-terminal" evidence="8">
    <location>
        <begin position="518"/>
        <end position="595"/>
    </location>
</feature>
<keyword evidence="11" id="KW-1185">Reference proteome</keyword>
<sequence>MADIKNMEEYERLHRQSLEDPDTFWAEQAKKYLSWDKAWDVVLRYNADEAKIEWFGGGVLNAAYNCLDRHLEKHKNKVAYYWEGDAPHETKVLTYSDLYDKVNKLAAVLKAKGIRKGDRVVIYMPMIIELPVAMLACARIGAVHTVVFVGFSAKALVNRIWDCGAKMVITVDGGYRAGRIIPLKKNVDDALKHCPSVESVIVFSRIGLKLDLDGSREIWGHEAMSDKSLPSFVPPEPMNAEDPLFILYTSASTRRPKGIVHTHGGYLLYAAMTTRVVFDLQDNETFWCTANIGWISGHTYSVYGPLVNGLTGVLFEGAPCYPDYGRYWEIVAKYKVNKFYTAPTVIRMLAKEDIRYLKEHDISSLKLLGTGGEPLEPETWQWYHRHVGREQCPVIDTYWQIETGGHIFTPLPGVAPVRPGSCSFPFFGIDPVILDDTGEEAKYPNQEGVLCIRKPWPGMARTIYGDHERFTESYFSQIPGMYFTADGATRDEDGYYWLTGRIDDVINVSGHSIATADIESALVLHEQVAEAAVVGCPHPIKGQGIYAFITLSKDVPRSDDLKKELTELVRTEIGPITTIDIIQWADVLPKTRSGKIIRHILDKIASGKANELGDTSAIIEPAVIEKLIKEHVLIEN</sequence>
<dbReference type="AlphaFoldDB" id="A0A975BVY4"/>
<dbReference type="GO" id="GO:0016208">
    <property type="term" value="F:AMP binding"/>
    <property type="evidence" value="ECO:0007669"/>
    <property type="project" value="InterPro"/>
</dbReference>
<dbReference type="SUPFAM" id="SSF56801">
    <property type="entry name" value="Acetyl-CoA synthetase-like"/>
    <property type="match status" value="1"/>
</dbReference>
<evidence type="ECO:0000259" key="9">
    <source>
        <dbReference type="Pfam" id="PF16177"/>
    </source>
</evidence>
<evidence type="ECO:0000256" key="6">
    <source>
        <dbReference type="NCBIfam" id="TIGR02188"/>
    </source>
</evidence>
<name>A0A975BVY4_9BACT</name>